<keyword evidence="4" id="KW-1185">Reference proteome</keyword>
<dbReference type="GO" id="GO:0005737">
    <property type="term" value="C:cytoplasm"/>
    <property type="evidence" value="ECO:0007669"/>
    <property type="project" value="TreeGrafter"/>
</dbReference>
<reference evidence="3" key="1">
    <citation type="submission" date="2021-02" db="EMBL/GenBank/DDBJ databases">
        <authorList>
            <person name="Vanwijnsberghe S."/>
        </authorList>
    </citation>
    <scope>NUCLEOTIDE SEQUENCE</scope>
    <source>
        <strain evidence="3">R-70211</strain>
    </source>
</reference>
<dbReference type="PANTHER" id="PTHR48051">
    <property type="match status" value="1"/>
</dbReference>
<dbReference type="Proteomes" id="UP000675121">
    <property type="component" value="Unassembled WGS sequence"/>
</dbReference>
<organism evidence="3 4">
    <name type="scientific">Paraburkholderia domus</name>
    <dbReference type="NCBI Taxonomy" id="2793075"/>
    <lineage>
        <taxon>Bacteria</taxon>
        <taxon>Pseudomonadati</taxon>
        <taxon>Pseudomonadota</taxon>
        <taxon>Betaproteobacteria</taxon>
        <taxon>Burkholderiales</taxon>
        <taxon>Burkholderiaceae</taxon>
        <taxon>Paraburkholderia</taxon>
    </lineage>
</organism>
<keyword evidence="1" id="KW-0433">Leucine-rich repeat</keyword>
<dbReference type="Gene3D" id="3.40.50.360">
    <property type="match status" value="1"/>
</dbReference>
<proteinExistence type="predicted"/>
<dbReference type="RefSeq" id="WP_201139485.1">
    <property type="nucleotide sequence ID" value="NZ_CAJNAS010000030.1"/>
</dbReference>
<gene>
    <name evidence="3" type="ORF">R70211_06831</name>
</gene>
<protein>
    <recommendedName>
        <fullName evidence="5">Leucine-rich repeat domain-containing protein</fullName>
    </recommendedName>
</protein>
<evidence type="ECO:0000313" key="4">
    <source>
        <dbReference type="Proteomes" id="UP000675121"/>
    </source>
</evidence>
<sequence length="403" mass="44067">MLESLQVVTGLRNGAVAESLLLEALEAQGIRLDVRRLNEPERMSGTLERCNHVLFVLPIMGDNDITDELLELLRRFVAAAHCDNRAVLVAAKGDRHVSDEFVSLAAPFGVKLHNLFSAVGAFRILETKLDTDTAMTVAREVADVANSLSATDVAHLSELTRLLPERPLWQPHKRLLDFYSPGTGFSLLKGQNVSALQKVAGCIVNLAPRVLTIRDAGLVDDTLPGIASALCAEVIDLGSNALTLPAAAPVLVNCRWLSMAANQLTHADLSVLPASVEKINLQKNMLGELSLDRAHGAQFSEVSLYRNRLAELEWPDDQVAITRLNVGANPLERLPDSLANARYLRSLGVARTGLKRLPEWIFHLPQIRELDISYIENVLPVPQIGKLRQMGVALITRPGHSTE</sequence>
<dbReference type="SUPFAM" id="SSF52058">
    <property type="entry name" value="L domain-like"/>
    <property type="match status" value="1"/>
</dbReference>
<dbReference type="InterPro" id="IPR029039">
    <property type="entry name" value="Flavoprotein-like_sf"/>
</dbReference>
<evidence type="ECO:0000256" key="1">
    <source>
        <dbReference type="ARBA" id="ARBA00022614"/>
    </source>
</evidence>
<dbReference type="InterPro" id="IPR032675">
    <property type="entry name" value="LRR_dom_sf"/>
</dbReference>
<evidence type="ECO:0000313" key="3">
    <source>
        <dbReference type="EMBL" id="CAE6959453.1"/>
    </source>
</evidence>
<dbReference type="Gene3D" id="3.80.10.10">
    <property type="entry name" value="Ribonuclease Inhibitor"/>
    <property type="match status" value="1"/>
</dbReference>
<name>A0A9N8N6N4_9BURK</name>
<dbReference type="EMBL" id="CAJNAS010000030">
    <property type="protein sequence ID" value="CAE6959453.1"/>
    <property type="molecule type" value="Genomic_DNA"/>
</dbReference>
<dbReference type="InterPro" id="IPR050216">
    <property type="entry name" value="LRR_domain-containing"/>
</dbReference>
<dbReference type="AlphaFoldDB" id="A0A9N8N6N4"/>
<comment type="caution">
    <text evidence="3">The sequence shown here is derived from an EMBL/GenBank/DDBJ whole genome shotgun (WGS) entry which is preliminary data.</text>
</comment>
<evidence type="ECO:0000256" key="2">
    <source>
        <dbReference type="ARBA" id="ARBA00022737"/>
    </source>
</evidence>
<dbReference type="PANTHER" id="PTHR48051:SF1">
    <property type="entry name" value="RAS SUPPRESSOR PROTEIN 1"/>
    <property type="match status" value="1"/>
</dbReference>
<dbReference type="SUPFAM" id="SSF52218">
    <property type="entry name" value="Flavoproteins"/>
    <property type="match status" value="1"/>
</dbReference>
<accession>A0A9N8N6N4</accession>
<evidence type="ECO:0008006" key="5">
    <source>
        <dbReference type="Google" id="ProtNLM"/>
    </source>
</evidence>
<keyword evidence="2" id="KW-0677">Repeat</keyword>